<keyword evidence="3" id="KW-1185">Reference proteome</keyword>
<feature type="chain" id="PRO_5046279644" evidence="1">
    <location>
        <begin position="29"/>
        <end position="129"/>
    </location>
</feature>
<organism evidence="2 3">
    <name type="scientific">Sedimentitalea xiamensis</name>
    <dbReference type="NCBI Taxonomy" id="3050037"/>
    <lineage>
        <taxon>Bacteria</taxon>
        <taxon>Pseudomonadati</taxon>
        <taxon>Pseudomonadota</taxon>
        <taxon>Alphaproteobacteria</taxon>
        <taxon>Rhodobacterales</taxon>
        <taxon>Paracoccaceae</taxon>
        <taxon>Sedimentitalea</taxon>
    </lineage>
</organism>
<reference evidence="2 3" key="1">
    <citation type="submission" date="2023-05" db="EMBL/GenBank/DDBJ databases">
        <title>Sedimentitalea sp. nov. JM2-8.</title>
        <authorList>
            <person name="Huang J."/>
        </authorList>
    </citation>
    <scope>NUCLEOTIDE SEQUENCE [LARGE SCALE GENOMIC DNA]</scope>
    <source>
        <strain evidence="2 3">JM2-8</strain>
    </source>
</reference>
<dbReference type="Proteomes" id="UP001227126">
    <property type="component" value="Unassembled WGS sequence"/>
</dbReference>
<dbReference type="RefSeq" id="WP_284484335.1">
    <property type="nucleotide sequence ID" value="NZ_JASNJE010000004.1"/>
</dbReference>
<dbReference type="EMBL" id="JASNJE010000004">
    <property type="protein sequence ID" value="MDK3072393.1"/>
    <property type="molecule type" value="Genomic_DNA"/>
</dbReference>
<evidence type="ECO:0000256" key="1">
    <source>
        <dbReference type="SAM" id="SignalP"/>
    </source>
</evidence>
<keyword evidence="1" id="KW-0732">Signal</keyword>
<proteinExistence type="predicted"/>
<evidence type="ECO:0000313" key="2">
    <source>
        <dbReference type="EMBL" id="MDK3072393.1"/>
    </source>
</evidence>
<feature type="signal peptide" evidence="1">
    <location>
        <begin position="1"/>
        <end position="28"/>
    </location>
</feature>
<evidence type="ECO:0000313" key="3">
    <source>
        <dbReference type="Proteomes" id="UP001227126"/>
    </source>
</evidence>
<accession>A0ABT7FBH9</accession>
<comment type="caution">
    <text evidence="2">The sequence shown here is derived from an EMBL/GenBank/DDBJ whole genome shotgun (WGS) entry which is preliminary data.</text>
</comment>
<name>A0ABT7FBH9_9RHOB</name>
<protein>
    <submittedName>
        <fullName evidence="2">Uncharacterized protein</fullName>
    </submittedName>
</protein>
<gene>
    <name evidence="2" type="ORF">QO034_04645</name>
</gene>
<sequence>MPNRNFPKGFRMILAAGCLFSVAGAAVADSPITTTGQVDSHFEVASKDFGGGKVQLHSRKESETGTTHAVHNIDCVNKTYTPVYEDDNAPDAFPFDNLDFNLNPIDETSPVAPLAQHACKKHGYPLLEW</sequence>